<dbReference type="SUPFAM" id="SSF56235">
    <property type="entry name" value="N-terminal nucleophile aminohydrolases (Ntn hydrolases)"/>
    <property type="match status" value="1"/>
</dbReference>
<dbReference type="KEGG" id="tee:Tel_00620"/>
<dbReference type="AlphaFoldDB" id="A0A0S2T9I7"/>
<evidence type="ECO:0000313" key="2">
    <source>
        <dbReference type="Proteomes" id="UP000055136"/>
    </source>
</evidence>
<keyword evidence="2" id="KW-1185">Reference proteome</keyword>
<dbReference type="GO" id="GO:0051603">
    <property type="term" value="P:proteolysis involved in protein catabolic process"/>
    <property type="evidence" value="ECO:0007669"/>
    <property type="project" value="InterPro"/>
</dbReference>
<dbReference type="STRING" id="1748243.Tel_00620"/>
<name>A0A0S2T9I7_9GAMM</name>
<dbReference type="Proteomes" id="UP000055136">
    <property type="component" value="Chromosome"/>
</dbReference>
<dbReference type="InterPro" id="IPR001353">
    <property type="entry name" value="Proteasome_sua/b"/>
</dbReference>
<dbReference type="InterPro" id="IPR029055">
    <property type="entry name" value="Ntn_hydrolases_N"/>
</dbReference>
<reference evidence="1" key="1">
    <citation type="submission" date="2015-10" db="EMBL/GenBank/DDBJ databases">
        <title>Description of Candidatus Tenderia electrophaga gen. nov, sp. nov., an Uncultivated Electroautotroph from a Biocathode Enrichment.</title>
        <authorList>
            <person name="Eddie B.J."/>
            <person name="Malanoski A.P."/>
            <person name="Wang Z."/>
            <person name="Hall R.J."/>
            <person name="Oh S.D."/>
            <person name="Heiner C."/>
            <person name="Lin B."/>
            <person name="Strycharz-Glaven S.M."/>
        </authorList>
    </citation>
    <scope>NUCLEOTIDE SEQUENCE [LARGE SCALE GENOMIC DNA]</scope>
    <source>
        <strain evidence="1">NRL1</strain>
    </source>
</reference>
<dbReference type="GO" id="GO:0005839">
    <property type="term" value="C:proteasome core complex"/>
    <property type="evidence" value="ECO:0007669"/>
    <property type="project" value="InterPro"/>
</dbReference>
<dbReference type="Gene3D" id="3.60.20.10">
    <property type="entry name" value="Glutamine Phosphoribosylpyrophosphate, subunit 1, domain 1"/>
    <property type="match status" value="1"/>
</dbReference>
<dbReference type="PIRSF" id="PIRSF009120">
    <property type="entry name" value="UCP009120_prtse"/>
    <property type="match status" value="1"/>
</dbReference>
<protein>
    <submittedName>
        <fullName evidence="1">Peptidase</fullName>
    </submittedName>
</protein>
<proteinExistence type="predicted"/>
<gene>
    <name evidence="1" type="ORF">Tel_00620</name>
</gene>
<organism evidence="1 2">
    <name type="scientific">Candidatus Tenderia electrophaga</name>
    <dbReference type="NCBI Taxonomy" id="1748243"/>
    <lineage>
        <taxon>Bacteria</taxon>
        <taxon>Pseudomonadati</taxon>
        <taxon>Pseudomonadota</taxon>
        <taxon>Gammaproteobacteria</taxon>
        <taxon>Candidatus Tenderiales</taxon>
        <taxon>Candidatus Tenderiaceae</taxon>
        <taxon>Candidatus Tenderia</taxon>
    </lineage>
</organism>
<dbReference type="Pfam" id="PF00227">
    <property type="entry name" value="Proteasome"/>
    <property type="match status" value="1"/>
</dbReference>
<dbReference type="EMBL" id="CP013099">
    <property type="protein sequence ID" value="ALP51761.1"/>
    <property type="molecule type" value="Genomic_DNA"/>
</dbReference>
<accession>A0A0S2T9I7</accession>
<sequence length="260" mass="28678">MTYCVAISVNDGLVFCSDSRTNAGPDMISTYSKMHVYNPAADRMFVILTAGNLATTQAIISRIEHELEEPDTTNLLSCKKMVEAARYVSKISGEEQASAKSSAAGSNVDTSCTLIFGGQIKGFAPAIYMIYPAGNFITDSDENPFLQVGESKYGKPILDRILTRETSLGDAARCSIVSMDSTIKSNATVGPPIELLVYESDTFEGNHYMRLDEDDEYLRDIRQAWNEALKLSFAELPQLDWEERSEEIPPLQAISNENNT</sequence>
<dbReference type="InterPro" id="IPR016545">
    <property type="entry name" value="UCP009120_prtse"/>
</dbReference>
<evidence type="ECO:0000313" key="1">
    <source>
        <dbReference type="EMBL" id="ALP51761.1"/>
    </source>
</evidence>